<feature type="domain" description="TonB-dependent receptor-like beta-barrel" evidence="11">
    <location>
        <begin position="249"/>
        <end position="660"/>
    </location>
</feature>
<dbReference type="Pfam" id="PF07715">
    <property type="entry name" value="Plug"/>
    <property type="match status" value="1"/>
</dbReference>
<name>A0ABX2IW25_9RHOB</name>
<dbReference type="EMBL" id="JABUFE010000011">
    <property type="protein sequence ID" value="NSX56216.1"/>
    <property type="molecule type" value="Genomic_DNA"/>
</dbReference>
<evidence type="ECO:0000259" key="12">
    <source>
        <dbReference type="Pfam" id="PF07715"/>
    </source>
</evidence>
<gene>
    <name evidence="13" type="ORF">HRQ87_15585</name>
</gene>
<keyword evidence="14" id="KW-1185">Reference proteome</keyword>
<dbReference type="Proteomes" id="UP000777935">
    <property type="component" value="Unassembled WGS sequence"/>
</dbReference>
<dbReference type="CDD" id="cd01347">
    <property type="entry name" value="ligand_gated_channel"/>
    <property type="match status" value="1"/>
</dbReference>
<dbReference type="PANTHER" id="PTHR30069">
    <property type="entry name" value="TONB-DEPENDENT OUTER MEMBRANE RECEPTOR"/>
    <property type="match status" value="1"/>
</dbReference>
<keyword evidence="4 9" id="KW-1134">Transmembrane beta strand</keyword>
<dbReference type="InterPro" id="IPR012910">
    <property type="entry name" value="Plug_dom"/>
</dbReference>
<comment type="subcellular location">
    <subcellularLocation>
        <location evidence="1 9">Cell outer membrane</location>
        <topology evidence="1 9">Multi-pass membrane protein</topology>
    </subcellularLocation>
</comment>
<keyword evidence="13" id="KW-0675">Receptor</keyword>
<evidence type="ECO:0000313" key="14">
    <source>
        <dbReference type="Proteomes" id="UP000777935"/>
    </source>
</evidence>
<dbReference type="RefSeq" id="WP_174139370.1">
    <property type="nucleotide sequence ID" value="NZ_JABUFE010000011.1"/>
</dbReference>
<sequence>MSSINTRVYLRITTSVTAALCLTIVNVKAETEVDLGTLVLGESKREVQTDRAAAVTEIDQQEIDDRQPGTVAEIVDSAPGVNLVNGSTPQGSGINIRGFGANSTFGTDQKVAIIVDGANVGAEEIYRIGTQLFTDPSLYRSVEVIRGTVGSFEFGSGIVGGAVILETKDAADFTGGEPGFAARQTLQFSSNGDGITSSSILAWQPDENVELLFNYTWREQGNQTDGDGNEIGSSEFSLPSILLKGRYAFGNDMDQSLTLSYTDSRTDESDVPYDTFFVTGGVFGNVDRTVDSRTASLTYNYNPAVNDMIDLDVILSYADQEIEQEYVPGSSTCDLPSNPCMFPGGFPTGGFATVNADHRYETTKLALKNTSLFETGAISHELRMGLEFINKDRRDAGSAAPGGTDDRIAIFAVNDMQIGRAWTVTPALRYERSQIEGQTTNGAASEDVDFDNDALMGGLSVRYAFENNIAIFASAAYTESLPIIDDLNTARFRTQSEKSRTYEIGASYDAVGLFRDNDNFAIKANIYNTELWDVTSFTAPGSMTEPLDRIETEGLEIEANYAIETGFYADFNANITDGRGYEADGSSSFWRGLPADGVQFTLGRRFDDELDLSWEVIADRTFEDTAPDVPGFAVSNWRATYRPQNGALQGTEIRLGIENVFDHDYSRRLSTRPAPGRNIKLTLAKTF</sequence>
<feature type="domain" description="TonB-dependent receptor plug" evidence="12">
    <location>
        <begin position="50"/>
        <end position="162"/>
    </location>
</feature>
<evidence type="ECO:0000256" key="6">
    <source>
        <dbReference type="ARBA" id="ARBA00023077"/>
    </source>
</evidence>
<evidence type="ECO:0000256" key="5">
    <source>
        <dbReference type="ARBA" id="ARBA00022692"/>
    </source>
</evidence>
<protein>
    <submittedName>
        <fullName evidence="13">TonB-dependent receptor</fullName>
    </submittedName>
</protein>
<keyword evidence="3 9" id="KW-0813">Transport</keyword>
<comment type="caution">
    <text evidence="13">The sequence shown here is derived from an EMBL/GenBank/DDBJ whole genome shotgun (WGS) entry which is preliminary data.</text>
</comment>
<proteinExistence type="inferred from homology"/>
<keyword evidence="5 9" id="KW-0812">Transmembrane</keyword>
<evidence type="ECO:0000313" key="13">
    <source>
        <dbReference type="EMBL" id="NSX56216.1"/>
    </source>
</evidence>
<dbReference type="Gene3D" id="2.40.170.20">
    <property type="entry name" value="TonB-dependent receptor, beta-barrel domain"/>
    <property type="match status" value="1"/>
</dbReference>
<dbReference type="InterPro" id="IPR000531">
    <property type="entry name" value="Beta-barrel_TonB"/>
</dbReference>
<evidence type="ECO:0000256" key="1">
    <source>
        <dbReference type="ARBA" id="ARBA00004571"/>
    </source>
</evidence>
<evidence type="ECO:0000256" key="7">
    <source>
        <dbReference type="ARBA" id="ARBA00023136"/>
    </source>
</evidence>
<accession>A0ABX2IW25</accession>
<comment type="similarity">
    <text evidence="2 9 10">Belongs to the TonB-dependent receptor family.</text>
</comment>
<dbReference type="PROSITE" id="PS52016">
    <property type="entry name" value="TONB_DEPENDENT_REC_3"/>
    <property type="match status" value="1"/>
</dbReference>
<dbReference type="PANTHER" id="PTHR30069:SF41">
    <property type="entry name" value="HEME_HEMOPEXIN UTILIZATION PROTEIN C"/>
    <property type="match status" value="1"/>
</dbReference>
<dbReference type="InterPro" id="IPR039426">
    <property type="entry name" value="TonB-dep_rcpt-like"/>
</dbReference>
<keyword evidence="8 9" id="KW-0998">Cell outer membrane</keyword>
<keyword evidence="7 9" id="KW-0472">Membrane</keyword>
<dbReference type="InterPro" id="IPR036942">
    <property type="entry name" value="Beta-barrel_TonB_sf"/>
</dbReference>
<organism evidence="13 14">
    <name type="scientific">Parasulfitobacter algicola</name>
    <dbReference type="NCBI Taxonomy" id="2614809"/>
    <lineage>
        <taxon>Bacteria</taxon>
        <taxon>Pseudomonadati</taxon>
        <taxon>Pseudomonadota</taxon>
        <taxon>Alphaproteobacteria</taxon>
        <taxon>Rhodobacterales</taxon>
        <taxon>Roseobacteraceae</taxon>
        <taxon>Parasulfitobacter</taxon>
    </lineage>
</organism>
<evidence type="ECO:0000256" key="9">
    <source>
        <dbReference type="PROSITE-ProRule" id="PRU01360"/>
    </source>
</evidence>
<evidence type="ECO:0000259" key="11">
    <source>
        <dbReference type="Pfam" id="PF00593"/>
    </source>
</evidence>
<evidence type="ECO:0000256" key="10">
    <source>
        <dbReference type="RuleBase" id="RU003357"/>
    </source>
</evidence>
<evidence type="ECO:0000256" key="8">
    <source>
        <dbReference type="ARBA" id="ARBA00023237"/>
    </source>
</evidence>
<dbReference type="Pfam" id="PF00593">
    <property type="entry name" value="TonB_dep_Rec_b-barrel"/>
    <property type="match status" value="1"/>
</dbReference>
<evidence type="ECO:0000256" key="4">
    <source>
        <dbReference type="ARBA" id="ARBA00022452"/>
    </source>
</evidence>
<dbReference type="Gene3D" id="2.170.130.10">
    <property type="entry name" value="TonB-dependent receptor, plug domain"/>
    <property type="match status" value="1"/>
</dbReference>
<evidence type="ECO:0000256" key="2">
    <source>
        <dbReference type="ARBA" id="ARBA00009810"/>
    </source>
</evidence>
<evidence type="ECO:0000256" key="3">
    <source>
        <dbReference type="ARBA" id="ARBA00022448"/>
    </source>
</evidence>
<reference evidence="13 14" key="1">
    <citation type="submission" date="2020-06" db="EMBL/GenBank/DDBJ databases">
        <title>Sulfitobacter algicola sp. nov., isolated from green algae.</title>
        <authorList>
            <person name="Wang C."/>
        </authorList>
    </citation>
    <scope>NUCLEOTIDE SEQUENCE [LARGE SCALE GENOMIC DNA]</scope>
    <source>
        <strain evidence="13 14">1151</strain>
    </source>
</reference>
<keyword evidence="6 10" id="KW-0798">TonB box</keyword>
<dbReference type="SUPFAM" id="SSF56935">
    <property type="entry name" value="Porins"/>
    <property type="match status" value="1"/>
</dbReference>
<dbReference type="InterPro" id="IPR037066">
    <property type="entry name" value="Plug_dom_sf"/>
</dbReference>